<sequence>MRTSIFSAFLLGATATPVLAQGHSAHGNQQTSAETGKDDLQDEESRAGEDTAEAASAPAVRSDQADHHAMDHGSMAHGAMEPGTVEDTASGDGAMDHSAMNHAAVDHTAMGHSVSERESALIPILPPPPEAGFGPPVAADAIWGAEAMHDSRGALARENGRMMTAGLFVDRLEYRSREGEDGYLWDASGWYGGDLDRIWLKSEGEGRASGDLEHAFVTVLYGRAVSPWFDARVGLRRDLTGPTRTYIDAGIQGLAPYLFELEADLYLSTNGDLTARAEVELDQSITQRLILQPRAEIALAVQDVPELGIGAGIDTVETGLRLRYEIARELAPYVGVAQEWKLGGSADFARAAGEEASATNVVVGIRFWF</sequence>
<evidence type="ECO:0000256" key="2">
    <source>
        <dbReference type="SAM" id="SignalP"/>
    </source>
</evidence>
<dbReference type="InterPro" id="IPR007939">
    <property type="entry name" value="Cu-R_B_prcur"/>
</dbReference>
<feature type="region of interest" description="Disordered" evidence="1">
    <location>
        <begin position="22"/>
        <end position="92"/>
    </location>
</feature>
<dbReference type="Pfam" id="PF05275">
    <property type="entry name" value="CopB"/>
    <property type="match status" value="1"/>
</dbReference>
<dbReference type="GO" id="GO:0009279">
    <property type="term" value="C:cell outer membrane"/>
    <property type="evidence" value="ECO:0007669"/>
    <property type="project" value="InterPro"/>
</dbReference>
<dbReference type="EMBL" id="RPFZ01000001">
    <property type="protein sequence ID" value="RPF71015.1"/>
    <property type="molecule type" value="Genomic_DNA"/>
</dbReference>
<comment type="caution">
    <text evidence="3">The sequence shown here is derived from an EMBL/GenBank/DDBJ whole genome shotgun (WGS) entry which is preliminary data.</text>
</comment>
<organism evidence="3 4">
    <name type="scientific">Aurantiacibacter spongiae</name>
    <dbReference type="NCBI Taxonomy" id="2488860"/>
    <lineage>
        <taxon>Bacteria</taxon>
        <taxon>Pseudomonadati</taxon>
        <taxon>Pseudomonadota</taxon>
        <taxon>Alphaproteobacteria</taxon>
        <taxon>Sphingomonadales</taxon>
        <taxon>Erythrobacteraceae</taxon>
        <taxon>Aurantiacibacter</taxon>
    </lineage>
</organism>
<dbReference type="OrthoDB" id="9778934at2"/>
<dbReference type="GO" id="GO:0006878">
    <property type="term" value="P:intracellular copper ion homeostasis"/>
    <property type="evidence" value="ECO:0007669"/>
    <property type="project" value="InterPro"/>
</dbReference>
<accession>A0A3N5DJV3</accession>
<proteinExistence type="predicted"/>
<dbReference type="AlphaFoldDB" id="A0A3N5DJV3"/>
<feature type="compositionally biased region" description="Basic and acidic residues" evidence="1">
    <location>
        <begin position="35"/>
        <end position="49"/>
    </location>
</feature>
<feature type="chain" id="PRO_5018040556" evidence="2">
    <location>
        <begin position="21"/>
        <end position="369"/>
    </location>
</feature>
<dbReference type="Proteomes" id="UP000275232">
    <property type="component" value="Unassembled WGS sequence"/>
</dbReference>
<evidence type="ECO:0000313" key="4">
    <source>
        <dbReference type="Proteomes" id="UP000275232"/>
    </source>
</evidence>
<evidence type="ECO:0000256" key="1">
    <source>
        <dbReference type="SAM" id="MobiDB-lite"/>
    </source>
</evidence>
<feature type="signal peptide" evidence="2">
    <location>
        <begin position="1"/>
        <end position="20"/>
    </location>
</feature>
<keyword evidence="4" id="KW-1185">Reference proteome</keyword>
<dbReference type="RefSeq" id="WP_123879054.1">
    <property type="nucleotide sequence ID" value="NZ_RPFZ01000001.1"/>
</dbReference>
<dbReference type="GO" id="GO:0005507">
    <property type="term" value="F:copper ion binding"/>
    <property type="evidence" value="ECO:0007669"/>
    <property type="project" value="InterPro"/>
</dbReference>
<protein>
    <submittedName>
        <fullName evidence="3">Copper resistance protein B</fullName>
    </submittedName>
</protein>
<evidence type="ECO:0000313" key="3">
    <source>
        <dbReference type="EMBL" id="RPF71015.1"/>
    </source>
</evidence>
<reference evidence="3 4" key="1">
    <citation type="submission" date="2018-11" db="EMBL/GenBank/DDBJ databases">
        <title>Erythrobacter spongiae sp. nov., isolated from a marine sponge.</title>
        <authorList>
            <person name="Zhuang L."/>
            <person name="Luo L."/>
        </authorList>
    </citation>
    <scope>NUCLEOTIDE SEQUENCE [LARGE SCALE GENOMIC DNA]</scope>
    <source>
        <strain evidence="3 4">HN-E23</strain>
    </source>
</reference>
<gene>
    <name evidence="3" type="ORF">EG799_04850</name>
</gene>
<keyword evidence="2" id="KW-0732">Signal</keyword>
<name>A0A3N5DJV3_9SPHN</name>